<accession>A0ABU6JJL7</accession>
<protein>
    <recommendedName>
        <fullName evidence="3">Replication protein</fullName>
    </recommendedName>
</protein>
<evidence type="ECO:0000313" key="1">
    <source>
        <dbReference type="EMBL" id="MEC4723720.1"/>
    </source>
</evidence>
<gene>
    <name evidence="1" type="ORF">RY831_31855</name>
</gene>
<dbReference type="EMBL" id="JAWIIV010000071">
    <property type="protein sequence ID" value="MEC4723720.1"/>
    <property type="molecule type" value="Genomic_DNA"/>
</dbReference>
<proteinExistence type="predicted"/>
<name>A0ABU6JJL7_9BURK</name>
<dbReference type="Proteomes" id="UP001352263">
    <property type="component" value="Unassembled WGS sequence"/>
</dbReference>
<keyword evidence="2" id="KW-1185">Reference proteome</keyword>
<comment type="caution">
    <text evidence="1">The sequence shown here is derived from an EMBL/GenBank/DDBJ whole genome shotgun (WGS) entry which is preliminary data.</text>
</comment>
<organism evidence="1 2">
    <name type="scientific">Noviherbaspirillum album</name>
    <dbReference type="NCBI Taxonomy" id="3080276"/>
    <lineage>
        <taxon>Bacteria</taxon>
        <taxon>Pseudomonadati</taxon>
        <taxon>Pseudomonadota</taxon>
        <taxon>Betaproteobacteria</taxon>
        <taxon>Burkholderiales</taxon>
        <taxon>Oxalobacteraceae</taxon>
        <taxon>Noviherbaspirillum</taxon>
    </lineage>
</organism>
<sequence length="316" mass="35743">MRAYTLEDIVQPYQHYPKIIQHAILRAHTHPTFLVLTKSMRKVLCALLTRTSQKNGLQPIKARTDRVAEEADVSEKTVQRAVATFRQLGWLRPLDSKRSEYGLFTTRQYAFTEELCSLVELPHEGSISETNCTQGTEMSTGAIYVDLSYKKDLRKISLKNRESNPITLPQALRDIVGMGVKETGVCKLRGLAHQAGYRLEDIFKIAQTRLKAIGATGHRVYRYLLSMIEKRSDYAERAAQLDRQGEQTQLHQSCKTDADAYRGRRFMKAGKRVDVFADGDGAIAVLADGSFVTLAKSDMPRLYAEIKAGKWVEQTR</sequence>
<evidence type="ECO:0008006" key="3">
    <source>
        <dbReference type="Google" id="ProtNLM"/>
    </source>
</evidence>
<dbReference type="RefSeq" id="WP_326510323.1">
    <property type="nucleotide sequence ID" value="NZ_JAWIIV010000071.1"/>
</dbReference>
<reference evidence="1 2" key="1">
    <citation type="submission" date="2023-10" db="EMBL/GenBank/DDBJ databases">
        <title>Noviherbaspirillum sp. CPCC 100848 genome assembly.</title>
        <authorList>
            <person name="Li X.Y."/>
            <person name="Fang X.M."/>
        </authorList>
    </citation>
    <scope>NUCLEOTIDE SEQUENCE [LARGE SCALE GENOMIC DNA]</scope>
    <source>
        <strain evidence="1 2">CPCC 100848</strain>
    </source>
</reference>
<evidence type="ECO:0000313" key="2">
    <source>
        <dbReference type="Proteomes" id="UP001352263"/>
    </source>
</evidence>